<proteinExistence type="predicted"/>
<evidence type="ECO:0000313" key="1">
    <source>
        <dbReference type="EMBL" id="KKR15444.1"/>
    </source>
</evidence>
<reference evidence="1 2" key="1">
    <citation type="journal article" date="2015" name="Nature">
        <title>rRNA introns, odd ribosomes, and small enigmatic genomes across a large radiation of phyla.</title>
        <authorList>
            <person name="Brown C.T."/>
            <person name="Hug L.A."/>
            <person name="Thomas B.C."/>
            <person name="Sharon I."/>
            <person name="Castelle C.J."/>
            <person name="Singh A."/>
            <person name="Wilkins M.J."/>
            <person name="Williams K.H."/>
            <person name="Banfield J.F."/>
        </authorList>
    </citation>
    <scope>NUCLEOTIDE SEQUENCE [LARGE SCALE GENOMIC DNA]</scope>
</reference>
<dbReference type="AlphaFoldDB" id="A0A0G0NH21"/>
<sequence>MGKTITVQINFFGPYLKKEDIPKILEQKPVELYE</sequence>
<gene>
    <name evidence="1" type="ORF">UT42_C0001G0001</name>
</gene>
<protein>
    <submittedName>
        <fullName evidence="1">Uncharacterized protein</fullName>
    </submittedName>
</protein>
<dbReference type="EMBL" id="LBWS01000001">
    <property type="protein sequence ID" value="KKR15444.1"/>
    <property type="molecule type" value="Genomic_DNA"/>
</dbReference>
<comment type="caution">
    <text evidence="1">The sequence shown here is derived from an EMBL/GenBank/DDBJ whole genome shotgun (WGS) entry which is preliminary data.</text>
</comment>
<dbReference type="Proteomes" id="UP000034048">
    <property type="component" value="Unassembled WGS sequence"/>
</dbReference>
<evidence type="ECO:0000313" key="2">
    <source>
        <dbReference type="Proteomes" id="UP000034048"/>
    </source>
</evidence>
<accession>A0A0G0NH21</accession>
<organism evidence="1 2">
    <name type="scientific">Candidatus Falkowbacteria bacterium GW2011_GWA2_39_24</name>
    <dbReference type="NCBI Taxonomy" id="1618634"/>
    <lineage>
        <taxon>Bacteria</taxon>
        <taxon>Candidatus Falkowiibacteriota</taxon>
    </lineage>
</organism>
<name>A0A0G0NH21_9BACT</name>